<keyword evidence="3" id="KW-1003">Cell membrane</keyword>
<dbReference type="Pfam" id="PF07681">
    <property type="entry name" value="DoxX"/>
    <property type="match status" value="1"/>
</dbReference>
<feature type="transmembrane region" description="Helical" evidence="7">
    <location>
        <begin position="115"/>
        <end position="136"/>
    </location>
</feature>
<comment type="similarity">
    <text evidence="2">Belongs to the DoxX family.</text>
</comment>
<evidence type="ECO:0000256" key="5">
    <source>
        <dbReference type="ARBA" id="ARBA00022989"/>
    </source>
</evidence>
<evidence type="ECO:0000256" key="3">
    <source>
        <dbReference type="ARBA" id="ARBA00022475"/>
    </source>
</evidence>
<evidence type="ECO:0000313" key="8">
    <source>
        <dbReference type="EMBL" id="TPE46326.1"/>
    </source>
</evidence>
<proteinExistence type="inferred from homology"/>
<keyword evidence="6 7" id="KW-0472">Membrane</keyword>
<evidence type="ECO:0000256" key="1">
    <source>
        <dbReference type="ARBA" id="ARBA00004651"/>
    </source>
</evidence>
<comment type="caution">
    <text evidence="8">The sequence shown here is derived from an EMBL/GenBank/DDBJ whole genome shotgun (WGS) entry which is preliminary data.</text>
</comment>
<name>A0A501WKZ7_9BACT</name>
<keyword evidence="9" id="KW-1185">Reference proteome</keyword>
<comment type="subcellular location">
    <subcellularLocation>
        <location evidence="1">Cell membrane</location>
        <topology evidence="1">Multi-pass membrane protein</topology>
    </subcellularLocation>
</comment>
<evidence type="ECO:0000256" key="2">
    <source>
        <dbReference type="ARBA" id="ARBA00006679"/>
    </source>
</evidence>
<protein>
    <submittedName>
        <fullName evidence="8">DoxX family protein</fullName>
    </submittedName>
</protein>
<accession>A0A501WKZ7</accession>
<dbReference type="RefSeq" id="WP_140619256.1">
    <property type="nucleotide sequence ID" value="NZ_VFRQ01000001.1"/>
</dbReference>
<evidence type="ECO:0000256" key="4">
    <source>
        <dbReference type="ARBA" id="ARBA00022692"/>
    </source>
</evidence>
<gene>
    <name evidence="8" type="ORF">FJM65_03010</name>
</gene>
<dbReference type="InterPro" id="IPR051907">
    <property type="entry name" value="DoxX-like_oxidoreductase"/>
</dbReference>
<feature type="transmembrane region" description="Helical" evidence="7">
    <location>
        <begin position="20"/>
        <end position="41"/>
    </location>
</feature>
<sequence length="154" mass="17211">MNLTHALRQSGYRNSAGNPVWMDALRILLGIFLFVKGILFLEYNSEVFYTFSQNQDLISLQKAPLMTSLVHIIGGLMIIFGFLTRLALLCQIPVVLGAVLLVNGQRGLFLENTELWVSLAVFSLLLFFMVMGPGRYSVDNLVLRPKRPSPPANP</sequence>
<keyword evidence="4 7" id="KW-0812">Transmembrane</keyword>
<reference evidence="8 9" key="1">
    <citation type="submission" date="2019-06" db="EMBL/GenBank/DDBJ databases">
        <title>A novel bacterium of genus Pontibacter, isolated from marine sediment.</title>
        <authorList>
            <person name="Huang H."/>
            <person name="Mo K."/>
            <person name="Hu Y."/>
        </authorList>
    </citation>
    <scope>NUCLEOTIDE SEQUENCE [LARGE SCALE GENOMIC DNA]</scope>
    <source>
        <strain evidence="8 9">HB172049</strain>
    </source>
</reference>
<keyword evidence="5 7" id="KW-1133">Transmembrane helix</keyword>
<evidence type="ECO:0000256" key="6">
    <source>
        <dbReference type="ARBA" id="ARBA00023136"/>
    </source>
</evidence>
<organism evidence="8 9">
    <name type="scientific">Pontibacter mangrovi</name>
    <dbReference type="NCBI Taxonomy" id="2589816"/>
    <lineage>
        <taxon>Bacteria</taxon>
        <taxon>Pseudomonadati</taxon>
        <taxon>Bacteroidota</taxon>
        <taxon>Cytophagia</taxon>
        <taxon>Cytophagales</taxon>
        <taxon>Hymenobacteraceae</taxon>
        <taxon>Pontibacter</taxon>
    </lineage>
</organism>
<dbReference type="EMBL" id="VFRQ01000001">
    <property type="protein sequence ID" value="TPE46326.1"/>
    <property type="molecule type" value="Genomic_DNA"/>
</dbReference>
<evidence type="ECO:0000256" key="7">
    <source>
        <dbReference type="SAM" id="Phobius"/>
    </source>
</evidence>
<feature type="transmembrane region" description="Helical" evidence="7">
    <location>
        <begin position="62"/>
        <end position="80"/>
    </location>
</feature>
<dbReference type="Proteomes" id="UP000316727">
    <property type="component" value="Unassembled WGS sequence"/>
</dbReference>
<dbReference type="InterPro" id="IPR032808">
    <property type="entry name" value="DoxX"/>
</dbReference>
<dbReference type="PANTHER" id="PTHR33452:SF1">
    <property type="entry name" value="INNER MEMBRANE PROTEIN YPHA-RELATED"/>
    <property type="match status" value="1"/>
</dbReference>
<dbReference type="OrthoDB" id="680764at2"/>
<evidence type="ECO:0000313" key="9">
    <source>
        <dbReference type="Proteomes" id="UP000316727"/>
    </source>
</evidence>
<dbReference type="PANTHER" id="PTHR33452">
    <property type="entry name" value="OXIDOREDUCTASE CATD-RELATED"/>
    <property type="match status" value="1"/>
</dbReference>
<dbReference type="GO" id="GO:0005886">
    <property type="term" value="C:plasma membrane"/>
    <property type="evidence" value="ECO:0007669"/>
    <property type="project" value="UniProtKB-SubCell"/>
</dbReference>
<dbReference type="AlphaFoldDB" id="A0A501WKZ7"/>